<accession>A0A382WTD0</accession>
<gene>
    <name evidence="1" type="ORF">METZ01_LOCUS414970</name>
</gene>
<organism evidence="1">
    <name type="scientific">marine metagenome</name>
    <dbReference type="NCBI Taxonomy" id="408172"/>
    <lineage>
        <taxon>unclassified sequences</taxon>
        <taxon>metagenomes</taxon>
        <taxon>ecological metagenomes</taxon>
    </lineage>
</organism>
<protein>
    <submittedName>
        <fullName evidence="1">Uncharacterized protein</fullName>
    </submittedName>
</protein>
<dbReference type="EMBL" id="UINC01162384">
    <property type="protein sequence ID" value="SVD62116.1"/>
    <property type="molecule type" value="Genomic_DNA"/>
</dbReference>
<proteinExistence type="predicted"/>
<sequence>MSFTTLTTAQNPFLESYLRGTGRSMTAADANARFGIQNLSARMSELRSVGLNVRVGKASTGYAKYAVSARDVVGSRAKVY</sequence>
<reference evidence="1" key="1">
    <citation type="submission" date="2018-05" db="EMBL/GenBank/DDBJ databases">
        <authorList>
            <person name="Lanie J.A."/>
            <person name="Ng W.-L."/>
            <person name="Kazmierczak K.M."/>
            <person name="Andrzejewski T.M."/>
            <person name="Davidsen T.M."/>
            <person name="Wayne K.J."/>
            <person name="Tettelin H."/>
            <person name="Glass J.I."/>
            <person name="Rusch D."/>
            <person name="Podicherti R."/>
            <person name="Tsui H.-C.T."/>
            <person name="Winkler M.E."/>
        </authorList>
    </citation>
    <scope>NUCLEOTIDE SEQUENCE</scope>
</reference>
<evidence type="ECO:0000313" key="1">
    <source>
        <dbReference type="EMBL" id="SVD62116.1"/>
    </source>
</evidence>
<name>A0A382WTD0_9ZZZZ</name>
<dbReference type="AlphaFoldDB" id="A0A382WTD0"/>